<dbReference type="Proteomes" id="UP001183176">
    <property type="component" value="Unassembled WGS sequence"/>
</dbReference>
<evidence type="ECO:0000259" key="6">
    <source>
        <dbReference type="PROSITE" id="PS50977"/>
    </source>
</evidence>
<comment type="caution">
    <text evidence="7">The sequence shown here is derived from an EMBL/GenBank/DDBJ whole genome shotgun (WGS) entry which is preliminary data.</text>
</comment>
<dbReference type="InterPro" id="IPR001647">
    <property type="entry name" value="HTH_TetR"/>
</dbReference>
<dbReference type="EMBL" id="JAVREH010000084">
    <property type="protein sequence ID" value="MDT0264293.1"/>
    <property type="molecule type" value="Genomic_DNA"/>
</dbReference>
<name>A0ABU2JJ73_9ACTN</name>
<evidence type="ECO:0000256" key="1">
    <source>
        <dbReference type="ARBA" id="ARBA00023015"/>
    </source>
</evidence>
<dbReference type="InterPro" id="IPR011075">
    <property type="entry name" value="TetR_C"/>
</dbReference>
<dbReference type="InterPro" id="IPR050109">
    <property type="entry name" value="HTH-type_TetR-like_transc_reg"/>
</dbReference>
<dbReference type="Pfam" id="PF16859">
    <property type="entry name" value="TetR_C_11"/>
    <property type="match status" value="1"/>
</dbReference>
<keyword evidence="1" id="KW-0805">Transcription regulation</keyword>
<keyword evidence="2 4" id="KW-0238">DNA-binding</keyword>
<dbReference type="PANTHER" id="PTHR30055">
    <property type="entry name" value="HTH-TYPE TRANSCRIPTIONAL REGULATOR RUTR"/>
    <property type="match status" value="1"/>
</dbReference>
<keyword evidence="3" id="KW-0804">Transcription</keyword>
<dbReference type="Gene3D" id="1.10.357.10">
    <property type="entry name" value="Tetracycline Repressor, domain 2"/>
    <property type="match status" value="1"/>
</dbReference>
<evidence type="ECO:0000256" key="5">
    <source>
        <dbReference type="SAM" id="MobiDB-lite"/>
    </source>
</evidence>
<reference evidence="8" key="1">
    <citation type="submission" date="2023-07" db="EMBL/GenBank/DDBJ databases">
        <title>30 novel species of actinomycetes from the DSMZ collection.</title>
        <authorList>
            <person name="Nouioui I."/>
        </authorList>
    </citation>
    <scope>NUCLEOTIDE SEQUENCE [LARGE SCALE GENOMIC DNA]</scope>
    <source>
        <strain evidence="8">DSM 44399</strain>
    </source>
</reference>
<dbReference type="PRINTS" id="PR00455">
    <property type="entry name" value="HTHTETR"/>
</dbReference>
<dbReference type="InterPro" id="IPR036271">
    <property type="entry name" value="Tet_transcr_reg_TetR-rel_C_sf"/>
</dbReference>
<proteinExistence type="predicted"/>
<dbReference type="Pfam" id="PF00440">
    <property type="entry name" value="TetR_N"/>
    <property type="match status" value="1"/>
</dbReference>
<feature type="region of interest" description="Disordered" evidence="5">
    <location>
        <begin position="1"/>
        <end position="30"/>
    </location>
</feature>
<dbReference type="PANTHER" id="PTHR30055:SF148">
    <property type="entry name" value="TETR-FAMILY TRANSCRIPTIONAL REGULATOR"/>
    <property type="match status" value="1"/>
</dbReference>
<dbReference type="RefSeq" id="WP_311425432.1">
    <property type="nucleotide sequence ID" value="NZ_JAVREH010000084.1"/>
</dbReference>
<protein>
    <submittedName>
        <fullName evidence="7">TetR/AcrR family transcriptional regulator</fullName>
    </submittedName>
</protein>
<dbReference type="PROSITE" id="PS50977">
    <property type="entry name" value="HTH_TETR_2"/>
    <property type="match status" value="1"/>
</dbReference>
<feature type="domain" description="HTH tetR-type" evidence="6">
    <location>
        <begin position="31"/>
        <end position="91"/>
    </location>
</feature>
<evidence type="ECO:0000313" key="8">
    <source>
        <dbReference type="Proteomes" id="UP001183176"/>
    </source>
</evidence>
<dbReference type="Gene3D" id="1.10.10.60">
    <property type="entry name" value="Homeodomain-like"/>
    <property type="match status" value="1"/>
</dbReference>
<feature type="DNA-binding region" description="H-T-H motif" evidence="4">
    <location>
        <begin position="54"/>
        <end position="73"/>
    </location>
</feature>
<dbReference type="SUPFAM" id="SSF46689">
    <property type="entry name" value="Homeodomain-like"/>
    <property type="match status" value="1"/>
</dbReference>
<gene>
    <name evidence="7" type="ORF">RM423_23290</name>
</gene>
<keyword evidence="8" id="KW-1185">Reference proteome</keyword>
<evidence type="ECO:0000256" key="4">
    <source>
        <dbReference type="PROSITE-ProRule" id="PRU00335"/>
    </source>
</evidence>
<evidence type="ECO:0000256" key="2">
    <source>
        <dbReference type="ARBA" id="ARBA00023125"/>
    </source>
</evidence>
<sequence length="217" mass="23102">MPRTAPGSAEHARPSAPATTASGGEVDGRVRRSRDRVLTTAFELLSESGVSGFTIDEVARRSGVAKTTIYRHWPTRAALVIDACSRITAEQQVPDTGSLDGDVAAILADIAHLLGAARWASVLPSIVDAAERDPEFADVHRGIQHGHAAPLREVLQRAADRGELPATANFSSMIAGLLGPLFYRRWFSREPLDDQFLTIVAAVVLSGQGATDDALQA</sequence>
<dbReference type="SUPFAM" id="SSF48498">
    <property type="entry name" value="Tetracyclin repressor-like, C-terminal domain"/>
    <property type="match status" value="1"/>
</dbReference>
<accession>A0ABU2JJ73</accession>
<organism evidence="7 8">
    <name type="scientific">Jatrophihabitans lederbergiae</name>
    <dbReference type="NCBI Taxonomy" id="3075547"/>
    <lineage>
        <taxon>Bacteria</taxon>
        <taxon>Bacillati</taxon>
        <taxon>Actinomycetota</taxon>
        <taxon>Actinomycetes</taxon>
        <taxon>Jatrophihabitantales</taxon>
        <taxon>Jatrophihabitantaceae</taxon>
        <taxon>Jatrophihabitans</taxon>
    </lineage>
</organism>
<evidence type="ECO:0000313" key="7">
    <source>
        <dbReference type="EMBL" id="MDT0264293.1"/>
    </source>
</evidence>
<evidence type="ECO:0000256" key="3">
    <source>
        <dbReference type="ARBA" id="ARBA00023163"/>
    </source>
</evidence>
<dbReference type="InterPro" id="IPR009057">
    <property type="entry name" value="Homeodomain-like_sf"/>
</dbReference>